<feature type="region of interest" description="Disordered" evidence="1">
    <location>
        <begin position="191"/>
        <end position="216"/>
    </location>
</feature>
<evidence type="ECO:0000313" key="2">
    <source>
        <dbReference type="EMBL" id="JAS67575.1"/>
    </source>
</evidence>
<name>A0A1B6GYT7_9HEMI</name>
<organism evidence="2">
    <name type="scientific">Cuerna arida</name>
    <dbReference type="NCBI Taxonomy" id="1464854"/>
    <lineage>
        <taxon>Eukaryota</taxon>
        <taxon>Metazoa</taxon>
        <taxon>Ecdysozoa</taxon>
        <taxon>Arthropoda</taxon>
        <taxon>Hexapoda</taxon>
        <taxon>Insecta</taxon>
        <taxon>Pterygota</taxon>
        <taxon>Neoptera</taxon>
        <taxon>Paraneoptera</taxon>
        <taxon>Hemiptera</taxon>
        <taxon>Auchenorrhyncha</taxon>
        <taxon>Membracoidea</taxon>
        <taxon>Cicadellidae</taxon>
        <taxon>Cicadellinae</taxon>
        <taxon>Proconiini</taxon>
        <taxon>Cuerna</taxon>
    </lineage>
</organism>
<accession>A0A1B6GYT7</accession>
<sequence length="341" mass="38008">IFIIKTNCKQNFAMSVCTGVASPAEGLICFVCDGTVVGRYYTLASCKTQVTKQKLVEKLGHLVGEQYMVVISEDDIICRSCTTMMNNLDRLEKEMSSVRSVILRFLEKKYGLDEGELANSKVVLPPPPAHPDLTKPVKKTEPSLPTFHERKKQSAKAHNDQEAKSNVWMQCDRCKYTTPYSSFMINHIHKHSEPKKQEEKQNTQVEAENSERPVTVKTDEEITPAEVVETEQAAVANTEAEEVGENSQGVEEELEPEADVEGPDMDGAVVEMDMGEENICMVDENGIVLQKVQQSEDGQFYVVEGDIDGAKQMLSVAEDGSVQMVQVMWDDIVAGDDNMQF</sequence>
<proteinExistence type="predicted"/>
<dbReference type="AlphaFoldDB" id="A0A1B6GYT7"/>
<feature type="non-terminal residue" evidence="2">
    <location>
        <position position="1"/>
    </location>
</feature>
<evidence type="ECO:0000256" key="1">
    <source>
        <dbReference type="SAM" id="MobiDB-lite"/>
    </source>
</evidence>
<protein>
    <submittedName>
        <fullName evidence="2">Uncharacterized protein</fullName>
    </submittedName>
</protein>
<dbReference type="EMBL" id="GECZ01002194">
    <property type="protein sequence ID" value="JAS67575.1"/>
    <property type="molecule type" value="Transcribed_RNA"/>
</dbReference>
<feature type="compositionally biased region" description="Basic and acidic residues" evidence="1">
    <location>
        <begin position="132"/>
        <end position="141"/>
    </location>
</feature>
<feature type="region of interest" description="Disordered" evidence="1">
    <location>
        <begin position="121"/>
        <end position="164"/>
    </location>
</feature>
<gene>
    <name evidence="2" type="ORF">g.10762</name>
</gene>
<reference evidence="2" key="1">
    <citation type="submission" date="2015-11" db="EMBL/GenBank/DDBJ databases">
        <title>De novo transcriptome assembly of four potential Pierce s Disease insect vectors from Arizona vineyards.</title>
        <authorList>
            <person name="Tassone E.E."/>
        </authorList>
    </citation>
    <scope>NUCLEOTIDE SEQUENCE</scope>
</reference>
<feature type="region of interest" description="Disordered" evidence="1">
    <location>
        <begin position="237"/>
        <end position="263"/>
    </location>
</feature>
<feature type="compositionally biased region" description="Acidic residues" evidence="1">
    <location>
        <begin position="239"/>
        <end position="263"/>
    </location>
</feature>